<evidence type="ECO:0000313" key="2">
    <source>
        <dbReference type="Proteomes" id="UP001163321"/>
    </source>
</evidence>
<evidence type="ECO:0000313" key="1">
    <source>
        <dbReference type="EMBL" id="KAI9913313.1"/>
    </source>
</evidence>
<name>A0ACC0W3D5_9STRA</name>
<proteinExistence type="predicted"/>
<keyword evidence="2" id="KW-1185">Reference proteome</keyword>
<dbReference type="Proteomes" id="UP001163321">
    <property type="component" value="Chromosome 4"/>
</dbReference>
<accession>A0ACC0W3D5</accession>
<gene>
    <name evidence="1" type="ORF">PsorP6_004972</name>
</gene>
<dbReference type="EMBL" id="CM047583">
    <property type="protein sequence ID" value="KAI9913313.1"/>
    <property type="molecule type" value="Genomic_DNA"/>
</dbReference>
<reference evidence="1 2" key="1">
    <citation type="journal article" date="2022" name="bioRxiv">
        <title>The genome of the oomycete Peronosclerospora sorghi, a cosmopolitan pathogen of maize and sorghum, is inflated with dispersed pseudogenes.</title>
        <authorList>
            <person name="Fletcher K."/>
            <person name="Martin F."/>
            <person name="Isakeit T."/>
            <person name="Cavanaugh K."/>
            <person name="Magill C."/>
            <person name="Michelmore R."/>
        </authorList>
    </citation>
    <scope>NUCLEOTIDE SEQUENCE [LARGE SCALE GENOMIC DNA]</scope>
    <source>
        <strain evidence="1">P6</strain>
    </source>
</reference>
<protein>
    <submittedName>
        <fullName evidence="1">Uncharacterized protein</fullName>
    </submittedName>
</protein>
<organism evidence="1 2">
    <name type="scientific">Peronosclerospora sorghi</name>
    <dbReference type="NCBI Taxonomy" id="230839"/>
    <lineage>
        <taxon>Eukaryota</taxon>
        <taxon>Sar</taxon>
        <taxon>Stramenopiles</taxon>
        <taxon>Oomycota</taxon>
        <taxon>Peronosporomycetes</taxon>
        <taxon>Peronosporales</taxon>
        <taxon>Peronosporaceae</taxon>
        <taxon>Peronosclerospora</taxon>
    </lineage>
</organism>
<comment type="caution">
    <text evidence="1">The sequence shown here is derived from an EMBL/GenBank/DDBJ whole genome shotgun (WGS) entry which is preliminary data.</text>
</comment>
<sequence>MTRVKSDRQASAGDGEEAVASAIERETKKLMTKKRAVDCLISKLSERIPTSQFASSQTSTIHRSRLKIPMWIINSTHLLALFVLLAVEPSASTPIGRNGNDQVAAQRRLHPTLVNAPSLKLQFKLKRRSMNIYNQCEFTVLATPVVSSDNTSVLYDSIATFVENATTTHTFTLVDGMEFFSTSTGGQPGTAECFSPSPLPPFNEIVQALNHATAISSAAVGSQAITCSSGSLLQITLSDDPFVVCASGLAGFDIYGSDLDIQVRYQDKRTPITSNADGLICDQVVSATPVTPTTLALLTGQPIPESTHQKSGNAAKLPSSSCLCKSKRRPCIFFHGFGSKKEDTTLQTRSDYFGDLSHRKYGVIIIERFVHAHEHDVANGREARGVHHLLQDLATRQVGTHAQCPRGTERTLHLTPDLGAHTERRAAVMTQDHGFDVMVIL</sequence>